<dbReference type="eggNOG" id="ENOG502QSHJ">
    <property type="taxonomic scope" value="Eukaryota"/>
</dbReference>
<evidence type="ECO:0000256" key="5">
    <source>
        <dbReference type="ARBA" id="ARBA00023002"/>
    </source>
</evidence>
<dbReference type="InParanoid" id="G5C7E3"/>
<keyword evidence="7" id="KW-0458">Lysosome</keyword>
<dbReference type="EMBL" id="JH173679">
    <property type="protein sequence ID" value="EHB17454.1"/>
    <property type="molecule type" value="Genomic_DNA"/>
</dbReference>
<evidence type="ECO:0000259" key="14">
    <source>
        <dbReference type="Pfam" id="PF07156"/>
    </source>
</evidence>
<evidence type="ECO:0000256" key="7">
    <source>
        <dbReference type="ARBA" id="ARBA00023228"/>
    </source>
</evidence>
<evidence type="ECO:0000313" key="16">
    <source>
        <dbReference type="Proteomes" id="UP000006813"/>
    </source>
</evidence>
<evidence type="ECO:0000256" key="6">
    <source>
        <dbReference type="ARBA" id="ARBA00023180"/>
    </source>
</evidence>
<dbReference type="GO" id="GO:0005764">
    <property type="term" value="C:lysosome"/>
    <property type="evidence" value="ECO:0007669"/>
    <property type="project" value="UniProtKB-SubCell"/>
</dbReference>
<dbReference type="GO" id="GO:0030327">
    <property type="term" value="P:prenylated protein catabolic process"/>
    <property type="evidence" value="ECO:0007669"/>
    <property type="project" value="TreeGrafter"/>
</dbReference>
<comment type="catalytic activity">
    <reaction evidence="12">
        <text>an S-polyprenyl-L-cysteine + O2 + H2O = a polyprenal + L-cysteine + H2O2</text>
        <dbReference type="Rhea" id="RHEA:53892"/>
        <dbReference type="Rhea" id="RHEA-COMP:13675"/>
        <dbReference type="Rhea" id="RHEA-COMP:13676"/>
        <dbReference type="ChEBI" id="CHEBI:15377"/>
        <dbReference type="ChEBI" id="CHEBI:15379"/>
        <dbReference type="ChEBI" id="CHEBI:16240"/>
        <dbReference type="ChEBI" id="CHEBI:35235"/>
        <dbReference type="ChEBI" id="CHEBI:137934"/>
        <dbReference type="ChEBI" id="CHEBI:137935"/>
        <dbReference type="EC" id="1.8.3.5"/>
    </reaction>
    <physiologicalReaction direction="left-to-right" evidence="12">
        <dbReference type="Rhea" id="RHEA:53893"/>
    </physiologicalReaction>
</comment>
<evidence type="ECO:0000256" key="11">
    <source>
        <dbReference type="ARBA" id="ARBA00047616"/>
    </source>
</evidence>
<evidence type="ECO:0000256" key="4">
    <source>
        <dbReference type="ARBA" id="ARBA00022827"/>
    </source>
</evidence>
<evidence type="ECO:0000256" key="9">
    <source>
        <dbReference type="ARBA" id="ARBA00040608"/>
    </source>
</evidence>
<comment type="subcellular location">
    <subcellularLocation>
        <location evidence="2">Lysosome</location>
    </subcellularLocation>
</comment>
<keyword evidence="3" id="KW-0285">Flavoprotein</keyword>
<evidence type="ECO:0000256" key="13">
    <source>
        <dbReference type="ARBA" id="ARBA00049343"/>
    </source>
</evidence>
<sequence length="202" mass="22636">MKPFVKDLGLSMVPASGGLVEVYSGETLVFEESSWFIINMIKLVWHCGFQTLRMHMWVEDVLDKCMRLYRNQSHDCAFSSVEKLLHAVGGDGFLGLLNHTLHETLQKAGFAEKFLSEMVAPIMKVNYGQSTNISAFAPAEMPPAIVLCDWLYYLNGIGFAVSAMEMSAIAGYNATVLTCHRWNGHTDMIDQDGLYEKLKTEL</sequence>
<dbReference type="InterPro" id="IPR017046">
    <property type="entry name" value="Prenylcysteine_Oxase1"/>
</dbReference>
<accession>G5C7E3</accession>
<dbReference type="Pfam" id="PF07156">
    <property type="entry name" value="Prenylcys_lyase"/>
    <property type="match status" value="1"/>
</dbReference>
<name>G5C7E3_HETGA</name>
<dbReference type="Proteomes" id="UP000006813">
    <property type="component" value="Unassembled WGS sequence"/>
</dbReference>
<evidence type="ECO:0000256" key="2">
    <source>
        <dbReference type="ARBA" id="ARBA00004371"/>
    </source>
</evidence>
<comment type="catalytic activity">
    <reaction evidence="11">
        <text>S-(2E,6E)-farnesyl-L-cysteine + O2 + H2O = (2E,6E)-farnesal + L-cysteine + H2O2</text>
        <dbReference type="Rhea" id="RHEA:30231"/>
        <dbReference type="ChEBI" id="CHEBI:15377"/>
        <dbReference type="ChEBI" id="CHEBI:15379"/>
        <dbReference type="ChEBI" id="CHEBI:15894"/>
        <dbReference type="ChEBI" id="CHEBI:16240"/>
        <dbReference type="ChEBI" id="CHEBI:35235"/>
        <dbReference type="ChEBI" id="CHEBI:62141"/>
        <dbReference type="EC" id="1.8.3.5"/>
    </reaction>
    <physiologicalReaction direction="left-to-right" evidence="11">
        <dbReference type="Rhea" id="RHEA:30232"/>
    </physiologicalReaction>
</comment>
<keyword evidence="5" id="KW-0560">Oxidoreductase</keyword>
<evidence type="ECO:0000256" key="12">
    <source>
        <dbReference type="ARBA" id="ARBA00048495"/>
    </source>
</evidence>
<dbReference type="GO" id="GO:0030328">
    <property type="term" value="P:prenylcysteine catabolic process"/>
    <property type="evidence" value="ECO:0007669"/>
    <property type="project" value="InterPro"/>
</dbReference>
<comment type="cofactor">
    <cofactor evidence="1">
        <name>FAD</name>
        <dbReference type="ChEBI" id="CHEBI:57692"/>
    </cofactor>
</comment>
<organism evidence="15 16">
    <name type="scientific">Heterocephalus glaber</name>
    <name type="common">Naked mole rat</name>
    <dbReference type="NCBI Taxonomy" id="10181"/>
    <lineage>
        <taxon>Eukaryota</taxon>
        <taxon>Metazoa</taxon>
        <taxon>Chordata</taxon>
        <taxon>Craniata</taxon>
        <taxon>Vertebrata</taxon>
        <taxon>Euteleostomi</taxon>
        <taxon>Mammalia</taxon>
        <taxon>Eutheria</taxon>
        <taxon>Euarchontoglires</taxon>
        <taxon>Glires</taxon>
        <taxon>Rodentia</taxon>
        <taxon>Hystricomorpha</taxon>
        <taxon>Bathyergidae</taxon>
        <taxon>Heterocephalus</taxon>
    </lineage>
</organism>
<dbReference type="AlphaFoldDB" id="G5C7E3"/>
<comment type="catalytic activity">
    <reaction evidence="13">
        <text>[(2E,6E,10E)-geranylgeranyl]-L-cysteine + O2 + H2O = (2E,6E,10E)-geranylgeranial + L-cysteine + H2O2</text>
        <dbReference type="Rhea" id="RHEA:70407"/>
        <dbReference type="ChEBI" id="CHEBI:15377"/>
        <dbReference type="ChEBI" id="CHEBI:15379"/>
        <dbReference type="ChEBI" id="CHEBI:16240"/>
        <dbReference type="ChEBI" id="CHEBI:35235"/>
        <dbReference type="ChEBI" id="CHEBI:189549"/>
        <dbReference type="ChEBI" id="CHEBI:189554"/>
        <dbReference type="EC" id="1.8.3.5"/>
    </reaction>
    <physiologicalReaction direction="left-to-right" evidence="13">
        <dbReference type="Rhea" id="RHEA:70408"/>
    </physiologicalReaction>
</comment>
<evidence type="ECO:0000256" key="1">
    <source>
        <dbReference type="ARBA" id="ARBA00001974"/>
    </source>
</evidence>
<keyword evidence="6" id="KW-0325">Glycoprotein</keyword>
<feature type="domain" description="Prenylcysteine lyase" evidence="14">
    <location>
        <begin position="30"/>
        <end position="137"/>
    </location>
</feature>
<comment type="function">
    <text evidence="10">Prenylcysteine oxidase that cleaves the thioether bond of prenyl-L-cysteines, such as farnesylcysteine and geranylgeranylcysteine. Only active against free prenylcysteines and not prenylcysteine residues within prenylated proteins or peptides. Involved in the final step in the degradation of prenylated proteins, by degrading prenylcysteines after the protein has been degraded.</text>
</comment>
<evidence type="ECO:0000313" key="15">
    <source>
        <dbReference type="EMBL" id="EHB17454.1"/>
    </source>
</evidence>
<dbReference type="GO" id="GO:0001735">
    <property type="term" value="F:prenylcysteine oxidase activity"/>
    <property type="evidence" value="ECO:0007669"/>
    <property type="project" value="UniProtKB-EC"/>
</dbReference>
<proteinExistence type="predicted"/>
<gene>
    <name evidence="15" type="ORF">GW7_19042</name>
</gene>
<evidence type="ECO:0000256" key="10">
    <source>
        <dbReference type="ARBA" id="ARBA00045287"/>
    </source>
</evidence>
<dbReference type="InterPro" id="IPR010795">
    <property type="entry name" value="Prenylcys_lyase"/>
</dbReference>
<dbReference type="PANTHER" id="PTHR15944">
    <property type="entry name" value="FARNESYLCYSTEINE LYASE"/>
    <property type="match status" value="1"/>
</dbReference>
<reference evidence="15 16" key="1">
    <citation type="journal article" date="2011" name="Nature">
        <title>Genome sequencing reveals insights into physiology and longevity of the naked mole rat.</title>
        <authorList>
            <person name="Kim E.B."/>
            <person name="Fang X."/>
            <person name="Fushan A.A."/>
            <person name="Huang Z."/>
            <person name="Lobanov A.V."/>
            <person name="Han L."/>
            <person name="Marino S.M."/>
            <person name="Sun X."/>
            <person name="Turanov A.A."/>
            <person name="Yang P."/>
            <person name="Yim S.H."/>
            <person name="Zhao X."/>
            <person name="Kasaikina M.V."/>
            <person name="Stoletzki N."/>
            <person name="Peng C."/>
            <person name="Polak P."/>
            <person name="Xiong Z."/>
            <person name="Kiezun A."/>
            <person name="Zhu Y."/>
            <person name="Chen Y."/>
            <person name="Kryukov G.V."/>
            <person name="Zhang Q."/>
            <person name="Peshkin L."/>
            <person name="Yang L."/>
            <person name="Bronson R.T."/>
            <person name="Buffenstein R."/>
            <person name="Wang B."/>
            <person name="Han C."/>
            <person name="Li Q."/>
            <person name="Chen L."/>
            <person name="Zhao W."/>
            <person name="Sunyaev S.R."/>
            <person name="Park T.J."/>
            <person name="Zhang G."/>
            <person name="Wang J."/>
            <person name="Gladyshev V.N."/>
        </authorList>
    </citation>
    <scope>NUCLEOTIDE SEQUENCE [LARGE SCALE GENOMIC DNA]</scope>
</reference>
<keyword evidence="4" id="KW-0274">FAD</keyword>
<evidence type="ECO:0000256" key="3">
    <source>
        <dbReference type="ARBA" id="ARBA00022630"/>
    </source>
</evidence>
<dbReference type="EC" id="1.8.3.5" evidence="8"/>
<evidence type="ECO:0000256" key="8">
    <source>
        <dbReference type="ARBA" id="ARBA00039077"/>
    </source>
</evidence>
<protein>
    <recommendedName>
        <fullName evidence="9">Prenylcysteine oxidase 1</fullName>
        <ecNumber evidence="8">1.8.3.5</ecNumber>
    </recommendedName>
</protein>
<dbReference type="PANTHER" id="PTHR15944:SF3">
    <property type="entry name" value="PRENYLCYSTEINE OXIDASE 1"/>
    <property type="match status" value="1"/>
</dbReference>